<dbReference type="Gene3D" id="3.90.70.10">
    <property type="entry name" value="Cysteine proteinases"/>
    <property type="match status" value="1"/>
</dbReference>
<accession>A0A915JRX0</accession>
<evidence type="ECO:0000259" key="5">
    <source>
        <dbReference type="PROSITE" id="PS50235"/>
    </source>
</evidence>
<dbReference type="InterPro" id="IPR028889">
    <property type="entry name" value="USP"/>
</dbReference>
<evidence type="ECO:0000256" key="4">
    <source>
        <dbReference type="PROSITE-ProRule" id="PRU00502"/>
    </source>
</evidence>
<dbReference type="InterPro" id="IPR038765">
    <property type="entry name" value="Papain-like_cys_pep_sf"/>
</dbReference>
<sequence length="241" mass="27029">SHGANSSTPTLCTHLKRNVDTNTLNKILRKSTDFNCDECQREGLKKDERGPVWACMQCGHKGCGRYSEHAHAVSHSEAPRSSSHRIVLNLDTLAIWCYDCDDEVPRKSCPPSIRTMLHTLHLFIKKSLESPISEANIIEPKQPEEKLSSALKGKKFTKQECKLNLAQVPIKGLSNMGNTCFFNSVVQNLMQTNCLRQMLLDTSIEKGSKMSLIPHLASEKLDDYDKLISNGNDQTKSEDSR</sequence>
<dbReference type="InterPro" id="IPR001607">
    <property type="entry name" value="Znf_UBP"/>
</dbReference>
<evidence type="ECO:0000256" key="1">
    <source>
        <dbReference type="ARBA" id="ARBA00022723"/>
    </source>
</evidence>
<keyword evidence="1" id="KW-0479">Metal-binding</keyword>
<keyword evidence="2 4" id="KW-0863">Zinc-finger</keyword>
<evidence type="ECO:0000259" key="6">
    <source>
        <dbReference type="PROSITE" id="PS50271"/>
    </source>
</evidence>
<reference evidence="8" key="1">
    <citation type="submission" date="2022-11" db="UniProtKB">
        <authorList>
            <consortium name="WormBaseParasite"/>
        </authorList>
    </citation>
    <scope>IDENTIFICATION</scope>
</reference>
<dbReference type="GO" id="GO:0008270">
    <property type="term" value="F:zinc ion binding"/>
    <property type="evidence" value="ECO:0007669"/>
    <property type="project" value="UniProtKB-KW"/>
</dbReference>
<dbReference type="PROSITE" id="PS50271">
    <property type="entry name" value="ZF_UBP"/>
    <property type="match status" value="1"/>
</dbReference>
<dbReference type="InterPro" id="IPR013083">
    <property type="entry name" value="Znf_RING/FYVE/PHD"/>
</dbReference>
<name>A0A915JRX0_ROMCU</name>
<proteinExistence type="predicted"/>
<keyword evidence="7" id="KW-1185">Reference proteome</keyword>
<dbReference type="SUPFAM" id="SSF57850">
    <property type="entry name" value="RING/U-box"/>
    <property type="match status" value="1"/>
</dbReference>
<evidence type="ECO:0000313" key="8">
    <source>
        <dbReference type="WBParaSite" id="nRc.2.0.1.t28611-RA"/>
    </source>
</evidence>
<evidence type="ECO:0000256" key="2">
    <source>
        <dbReference type="ARBA" id="ARBA00022771"/>
    </source>
</evidence>
<dbReference type="OMA" id="THDIRVC"/>
<dbReference type="PROSITE" id="PS50235">
    <property type="entry name" value="USP_3"/>
    <property type="match status" value="1"/>
</dbReference>
<dbReference type="SMART" id="SM00290">
    <property type="entry name" value="ZnF_UBP"/>
    <property type="match status" value="1"/>
</dbReference>
<protein>
    <submittedName>
        <fullName evidence="8">Ubiquitinyl hydrolase 1</fullName>
    </submittedName>
</protein>
<dbReference type="GO" id="GO:0016579">
    <property type="term" value="P:protein deubiquitination"/>
    <property type="evidence" value="ECO:0007669"/>
    <property type="project" value="InterPro"/>
</dbReference>
<dbReference type="Proteomes" id="UP000887565">
    <property type="component" value="Unplaced"/>
</dbReference>
<feature type="domain" description="UBP-type" evidence="6">
    <location>
        <begin position="10"/>
        <end position="126"/>
    </location>
</feature>
<dbReference type="GO" id="GO:0004843">
    <property type="term" value="F:cysteine-type deubiquitinase activity"/>
    <property type="evidence" value="ECO:0007669"/>
    <property type="project" value="InterPro"/>
</dbReference>
<dbReference type="InterPro" id="IPR001394">
    <property type="entry name" value="Peptidase_C19_UCH"/>
</dbReference>
<dbReference type="Pfam" id="PF02148">
    <property type="entry name" value="zf-UBP"/>
    <property type="match status" value="1"/>
</dbReference>
<dbReference type="InterPro" id="IPR018200">
    <property type="entry name" value="USP_CS"/>
</dbReference>
<dbReference type="AlphaFoldDB" id="A0A915JRX0"/>
<evidence type="ECO:0000313" key="7">
    <source>
        <dbReference type="Proteomes" id="UP000887565"/>
    </source>
</evidence>
<dbReference type="Gene3D" id="3.30.40.10">
    <property type="entry name" value="Zinc/RING finger domain, C3HC4 (zinc finger)"/>
    <property type="match status" value="1"/>
</dbReference>
<dbReference type="SUPFAM" id="SSF54001">
    <property type="entry name" value="Cysteine proteinases"/>
    <property type="match status" value="1"/>
</dbReference>
<organism evidence="7 8">
    <name type="scientific">Romanomermis culicivorax</name>
    <name type="common">Nematode worm</name>
    <dbReference type="NCBI Taxonomy" id="13658"/>
    <lineage>
        <taxon>Eukaryota</taxon>
        <taxon>Metazoa</taxon>
        <taxon>Ecdysozoa</taxon>
        <taxon>Nematoda</taxon>
        <taxon>Enoplea</taxon>
        <taxon>Dorylaimia</taxon>
        <taxon>Mermithida</taxon>
        <taxon>Mermithoidea</taxon>
        <taxon>Mermithidae</taxon>
        <taxon>Romanomermis</taxon>
    </lineage>
</organism>
<dbReference type="Pfam" id="PF00443">
    <property type="entry name" value="UCH"/>
    <property type="match status" value="1"/>
</dbReference>
<dbReference type="PROSITE" id="PS00972">
    <property type="entry name" value="USP_1"/>
    <property type="match status" value="1"/>
</dbReference>
<keyword evidence="3" id="KW-0862">Zinc</keyword>
<feature type="domain" description="USP" evidence="5">
    <location>
        <begin position="171"/>
        <end position="241"/>
    </location>
</feature>
<dbReference type="WBParaSite" id="nRc.2.0.1.t28611-RA">
    <property type="protein sequence ID" value="nRc.2.0.1.t28611-RA"/>
    <property type="gene ID" value="nRc.2.0.1.g28611"/>
</dbReference>
<evidence type="ECO:0000256" key="3">
    <source>
        <dbReference type="ARBA" id="ARBA00022833"/>
    </source>
</evidence>